<feature type="compositionally biased region" description="Basic and acidic residues" evidence="1">
    <location>
        <begin position="2424"/>
        <end position="2437"/>
    </location>
</feature>
<name>A0A058Z9K1_FONAL</name>
<protein>
    <submittedName>
        <fullName evidence="2">Uncharacterized protein</fullName>
    </submittedName>
</protein>
<sequence>MFRLSRLATSNFSRGSVLLNPLRLLAVADTDSVDDLPSSLRRRFASRSRHNDYYGRDHDYDDHDDEGDDDIMSSSFQVDDTEEGVALSSPHYPNAEQATYLKEAVAWRRGSRILPKESMPLPEPDVGTPEFHQFVANIASFETPPTYSYVPIGPITFRQAIQSTFGDYPSSIGQIVSLTRREEYLYRPSAATVFNAADQYRSVMLEGPVGSGKSIVLFQALQRAWARGDVVVYIPDPHKFAFMKYQFYCSDNVATSSSTYRFPRMAYEIMRDMYKLNSTDPMGNGENRLAQIPLVRTRQIEGTTYANTEGFDNLADYIGDLLHRVDSGDLSFNSIELADSFHVVMDALSQKLPESQRISMLIDRANTFFGKLEYRDYQGKPLVIGTGTTPEFDRIHNIFSGNEQTHNISVIGAMDTRTRGIPATLPESLQCIRVNVPNMDRREFGLMAMKIFTGDYNNVRSVEDPTRTYVHRLRLPANTCSYFYTKTSGNPRAGTLALAVAPSTQTPEQLQRNFNLRNALYYTRRNSTREYRRRLMEEYFQEYPLPVYARADPLTGRMLEHEPGSSVPNELDYVTSSHDNQSVSDSSVHKRHKLNSTQKRLLKNMDKTSLSIRLARGGLSEAAGSETEEVATVATGPGSKKKKGKAESKSASARREATIAFLKDLAAKTPESQRIHYPPNFDVEDDDESAAREEALDYVLDVLEHYREFPEEAGEGPDFAEWLREMGQLYEYLASKPVAPFSSAPRPESNGAFQQVNLASADMSTYGPLGQPHEFVIQSNPLKANHVLGSFHFLQLPDGIWPARDTPLGDLTATSFGDYTYDGLVFRPGPGTDAGVPRDLAVERADLSGLARPNAAANSEIDAEAEATSAAIGTGPGTNPYWNYNSALEDGEVPLTARSHSFGLPDGVYDPFAPYRLRDAPRIPDPRLDLPADGEATGGAEPAVDGDAPVSSFDQQDLWYGEDEHFQQAMRRAAIFGQGGAALLEERDHLDATLKEVSSSSTEPAYTRKSLVEFLRREAPRHDPATFQRLLPFLVTVFDDLHSTSGSAHTTHLAHVEEAAFEDIQVFNRLLDGVTDDTLLSFMERLVGAQSVDESEDQLLAMSPPSWLLPTLVTAPRPIREQMSALGQKERFQLNYLLNHWFMNDCLTSAPGRFEGSDAWNRRSGASNPMLVSLLDKALPFEAYTSPTDRARALRHLLTGGEGAPVPAVLLKDLTGKGDTTAQSQLASLAAVAAESDDLGLYLNLARDLARRTAAVSEALARRETLDASVRQMALVLGNSAITGDTHGLDRGSAGRVLRGNPLDEAGWGVDGAAPVPAGDDRPVTAAALLDTNRQYEALQALMGLAQSERDRLVAEHDASKKQSGRLPGNARSTPAYLDNADFTGHAEEILSASGAGAADSRKNGLWPTDESGALRAPVPMVPPSLTFAEAVRHSAKFAGRFDRLTASATDFLLDKYTGPVVDDPQHMAIAHPDYMGGVTTPFRLLTERFTLASRIINALVAVSKNYAPEAHILPGDYAESVMTLLEFLYERQSPELVAGRTPVFLHSAFAALLASDIPLPVTVAADTRPLLVRDAFNLLQAIGTGQAIESSGLFEQGAPLPAPAPPMPGNMSLLHFLLGVESPVSLDKFAPRADIDPSQPAFSVRDMILNHRTIFEDESFSLEPVSLVDVLAETLQDQADPRGSRSLPTRPSSTAAPVGSVANALAAAGHIDAGAAAAPRESFYMTPTEFSMLAGAQGEILFEDMYHLPNPFSYDHTVEDHEKWSKYNVCWSNAEAARKMGIARVEDILQSGQALRSSRELAARSDSMADRLQRRVDDSAAREAAGAGAAAPPAAAPEVEALLDQLSGPEVRNLSDLSYLAEVDLAKLPSRSERLLGRALAHRLGQTGALASRDADFEAAFFMPTDRERALPRVNKLGLTCLSAPTGPRPTGALTHVNLQETLLPLLNPQPEDFDPWVSPFPADTGVNSLVSDAMVRPASTVLPATGLPKVAKGASMAVQLPSLPAYDLLSELVLTPPAEVAGVRDSHAPRLVNSPAPASGRHGINPRPMVHVPVGDKGHAFPARLMAADAFVGGALYDGRPAGPAVPLEFGRYAKDGSFEPGVPVFDPVTGAEVGFQAGHFKLVTLDRRVAADPRAHKLDLSNPAAVALAARTPGEASYLLPSVSVWKHLHEKQVAPKQVSNMKQQSAILTSHNTKAQAQVPGRRLHDGSEIFVPGFALADRFIPGAVTSDGAHVRYGLPAVLLAAVPSLAAAASGQPGRMATSNQLEAAVAAVQADLTAQLYSSGTPGGPTVNKVLALSDQAYAGLPAGDTVSRAVLTEATRLLIAQMPASAERDEQLNALLTAGSSAATGPVSRSLAAVLAATSSATGGAGGRALLSTAVPFAFTEVVPPSAGAAGAGSSSAALVPLVPAANEVGFSSREYRSTEELSRETAAAKKNKASSALLDSSTSRPFPEISTPQSASVLAKYNFGVPATPDGTPLASKAALRPFSNLDLVDDEFVEGTFDMLTGAFVACRPVPVAHLDILARATPSKPVHILRHPALDLGPDVAFVLSDDPRHVLAADAFNSSVVPFLPTVSRLQEDAFKAAPASIKTALATAQAGNLKK</sequence>
<keyword evidence="3" id="KW-1185">Reference proteome</keyword>
<feature type="region of interest" description="Disordered" evidence="1">
    <location>
        <begin position="2424"/>
        <end position="2459"/>
    </location>
</feature>
<organism evidence="2">
    <name type="scientific">Fonticula alba</name>
    <name type="common">Slime mold</name>
    <dbReference type="NCBI Taxonomy" id="691883"/>
    <lineage>
        <taxon>Eukaryota</taxon>
        <taxon>Rotosphaerida</taxon>
        <taxon>Fonticulaceae</taxon>
        <taxon>Fonticula</taxon>
    </lineage>
</organism>
<proteinExistence type="predicted"/>
<feature type="compositionally biased region" description="Acidic residues" evidence="1">
    <location>
        <begin position="62"/>
        <end position="71"/>
    </location>
</feature>
<dbReference type="RefSeq" id="XP_009495307.1">
    <property type="nucleotide sequence ID" value="XM_009497032.1"/>
</dbReference>
<reference evidence="2" key="1">
    <citation type="submission" date="2013-04" db="EMBL/GenBank/DDBJ databases">
        <title>The Genome Sequence of Fonticula alba ATCC 38817.</title>
        <authorList>
            <consortium name="The Broad Institute Genomics Platform"/>
            <person name="Russ C."/>
            <person name="Cuomo C."/>
            <person name="Burger G."/>
            <person name="Gray M.W."/>
            <person name="Holland P.W.H."/>
            <person name="King N."/>
            <person name="Lang F.B.F."/>
            <person name="Roger A.J."/>
            <person name="Ruiz-Trillo I."/>
            <person name="Brown M."/>
            <person name="Walker B."/>
            <person name="Young S."/>
            <person name="Zeng Q."/>
            <person name="Gargeya S."/>
            <person name="Fitzgerald M."/>
            <person name="Haas B."/>
            <person name="Abouelleil A."/>
            <person name="Allen A.W."/>
            <person name="Alvarado L."/>
            <person name="Arachchi H.M."/>
            <person name="Berlin A.M."/>
            <person name="Chapman S.B."/>
            <person name="Gainer-Dewar J."/>
            <person name="Goldberg J."/>
            <person name="Griggs A."/>
            <person name="Gujja S."/>
            <person name="Hansen M."/>
            <person name="Howarth C."/>
            <person name="Imamovic A."/>
            <person name="Ireland A."/>
            <person name="Larimer J."/>
            <person name="McCowan C."/>
            <person name="Murphy C."/>
            <person name="Pearson M."/>
            <person name="Poon T.W."/>
            <person name="Priest M."/>
            <person name="Roberts A."/>
            <person name="Saif S."/>
            <person name="Shea T."/>
            <person name="Sisk P."/>
            <person name="Sykes S."/>
            <person name="Wortman J."/>
            <person name="Nusbaum C."/>
            <person name="Birren B."/>
        </authorList>
    </citation>
    <scope>NUCLEOTIDE SEQUENCE [LARGE SCALE GENOMIC DNA]</scope>
    <source>
        <strain evidence="2">ATCC 38817</strain>
    </source>
</reference>
<feature type="compositionally biased region" description="Low complexity" evidence="1">
    <location>
        <begin position="576"/>
        <end position="586"/>
    </location>
</feature>
<evidence type="ECO:0000313" key="2">
    <source>
        <dbReference type="EMBL" id="KCV70791.1"/>
    </source>
</evidence>
<dbReference type="GeneID" id="20527867"/>
<dbReference type="Pfam" id="PF10236">
    <property type="entry name" value="DAP3"/>
    <property type="match status" value="1"/>
</dbReference>
<dbReference type="InterPro" id="IPR019368">
    <property type="entry name" value="Ribosomal_mS29"/>
</dbReference>
<gene>
    <name evidence="2" type="ORF">H696_03142</name>
</gene>
<feature type="region of interest" description="Disordered" evidence="1">
    <location>
        <begin position="1355"/>
        <end position="1374"/>
    </location>
</feature>
<accession>A0A058Z9K1</accession>
<dbReference type="OrthoDB" id="274828at2759"/>
<feature type="region of interest" description="Disordered" evidence="1">
    <location>
        <begin position="574"/>
        <end position="602"/>
    </location>
</feature>
<feature type="region of interest" description="Disordered" evidence="1">
    <location>
        <begin position="53"/>
        <end position="74"/>
    </location>
</feature>
<feature type="region of interest" description="Disordered" evidence="1">
    <location>
        <begin position="922"/>
        <end position="948"/>
    </location>
</feature>
<evidence type="ECO:0000256" key="1">
    <source>
        <dbReference type="SAM" id="MobiDB-lite"/>
    </source>
</evidence>
<feature type="region of interest" description="Disordered" evidence="1">
    <location>
        <begin position="620"/>
        <end position="653"/>
    </location>
</feature>
<evidence type="ECO:0000313" key="3">
    <source>
        <dbReference type="Proteomes" id="UP000030693"/>
    </source>
</evidence>
<dbReference type="Proteomes" id="UP000030693">
    <property type="component" value="Unassembled WGS sequence"/>
</dbReference>
<dbReference type="EMBL" id="KB932204">
    <property type="protein sequence ID" value="KCV70791.1"/>
    <property type="molecule type" value="Genomic_DNA"/>
</dbReference>